<dbReference type="SUPFAM" id="SSF102405">
    <property type="entry name" value="MCP/YpsA-like"/>
    <property type="match status" value="1"/>
</dbReference>
<sequence>MRPEHIRDAIAIITIDDAAYPARLRAIFDPPSPLYVRGELRPADESAVAIVGARRATEYGKAVAEHLAGELVRHGMTVVSGMARGIDAAAHRGALAAGGRTIAVLGCGPDVVYPPEHSGLMREIIGQGAVMSEFAAGTEPRPGQFPRRNRIISGLSLGVVVVEGRLDSGALITADAALEQGREVFAVPGRITDPTAGAPHRLVQQGAKLVCSVGDILEELQLPALARPAPEGPPLEGIEALVLAQMDVTPQHVDQLAQRCGRPVAVVSAALTALECKGRVAACPGARYSRRDVTTMMDR</sequence>
<dbReference type="GO" id="GO:0009294">
    <property type="term" value="P:DNA-mediated transformation"/>
    <property type="evidence" value="ECO:0007669"/>
    <property type="project" value="InterPro"/>
</dbReference>
<dbReference type="InterPro" id="IPR057666">
    <property type="entry name" value="DrpA_SLOG"/>
</dbReference>
<dbReference type="Gene3D" id="3.40.50.450">
    <property type="match status" value="1"/>
</dbReference>
<accession>A0A537L5D4</accession>
<dbReference type="PANTHER" id="PTHR43022:SF1">
    <property type="entry name" value="PROTEIN SMF"/>
    <property type="match status" value="1"/>
</dbReference>
<evidence type="ECO:0000313" key="4">
    <source>
        <dbReference type="EMBL" id="TMJ03201.1"/>
    </source>
</evidence>
<evidence type="ECO:0000259" key="3">
    <source>
        <dbReference type="Pfam" id="PF17782"/>
    </source>
</evidence>
<feature type="domain" description="DprA winged helix" evidence="3">
    <location>
        <begin position="227"/>
        <end position="285"/>
    </location>
</feature>
<evidence type="ECO:0000256" key="1">
    <source>
        <dbReference type="ARBA" id="ARBA00006525"/>
    </source>
</evidence>
<dbReference type="Pfam" id="PF17782">
    <property type="entry name" value="WHD_DprA"/>
    <property type="match status" value="1"/>
</dbReference>
<dbReference type="PANTHER" id="PTHR43022">
    <property type="entry name" value="PROTEIN SMF"/>
    <property type="match status" value="1"/>
</dbReference>
<gene>
    <name evidence="4" type="primary">dprA</name>
    <name evidence="5" type="ORF">E6G98_05710</name>
    <name evidence="4" type="ORF">E6G99_11545</name>
</gene>
<feature type="domain" description="Smf/DprA SLOG" evidence="2">
    <location>
        <begin position="12"/>
        <end position="220"/>
    </location>
</feature>
<dbReference type="AlphaFoldDB" id="A0A537L5D4"/>
<proteinExistence type="inferred from homology"/>
<dbReference type="Gene3D" id="1.10.10.10">
    <property type="entry name" value="Winged helix-like DNA-binding domain superfamily/Winged helix DNA-binding domain"/>
    <property type="match status" value="1"/>
</dbReference>
<name>A0A537L5D4_9BACT</name>
<evidence type="ECO:0000259" key="2">
    <source>
        <dbReference type="Pfam" id="PF02481"/>
    </source>
</evidence>
<dbReference type="EMBL" id="VBAI01000076">
    <property type="protein sequence ID" value="TMJ11150.1"/>
    <property type="molecule type" value="Genomic_DNA"/>
</dbReference>
<evidence type="ECO:0000313" key="5">
    <source>
        <dbReference type="EMBL" id="TMJ11150.1"/>
    </source>
</evidence>
<dbReference type="Pfam" id="PF02481">
    <property type="entry name" value="DNA_processg_A"/>
    <property type="match status" value="1"/>
</dbReference>
<comment type="similarity">
    <text evidence="1">Belongs to the DprA/Smf family.</text>
</comment>
<dbReference type="InterPro" id="IPR036388">
    <property type="entry name" value="WH-like_DNA-bd_sf"/>
</dbReference>
<reference evidence="6 7" key="1">
    <citation type="journal article" date="2019" name="Nat. Microbiol.">
        <title>Mediterranean grassland soil C-N compound turnover is dependent on rainfall and depth, and is mediated by genomically divergent microorganisms.</title>
        <authorList>
            <person name="Diamond S."/>
            <person name="Andeer P.F."/>
            <person name="Li Z."/>
            <person name="Crits-Christoph A."/>
            <person name="Burstein D."/>
            <person name="Anantharaman K."/>
            <person name="Lane K.R."/>
            <person name="Thomas B.C."/>
            <person name="Pan C."/>
            <person name="Northen T.R."/>
            <person name="Banfield J.F."/>
        </authorList>
    </citation>
    <scope>NUCLEOTIDE SEQUENCE [LARGE SCALE GENOMIC DNA]</scope>
    <source>
        <strain evidence="5">NP_1</strain>
        <strain evidence="4">NP_2</strain>
    </source>
</reference>
<dbReference type="NCBIfam" id="TIGR00732">
    <property type="entry name" value="dprA"/>
    <property type="match status" value="1"/>
</dbReference>
<comment type="caution">
    <text evidence="4">The sequence shown here is derived from an EMBL/GenBank/DDBJ whole genome shotgun (WGS) entry which is preliminary data.</text>
</comment>
<dbReference type="InterPro" id="IPR003488">
    <property type="entry name" value="DprA"/>
</dbReference>
<dbReference type="Proteomes" id="UP000318661">
    <property type="component" value="Unassembled WGS sequence"/>
</dbReference>
<dbReference type="InterPro" id="IPR041614">
    <property type="entry name" value="DprA_WH"/>
</dbReference>
<dbReference type="EMBL" id="VBAJ01000283">
    <property type="protein sequence ID" value="TMJ03201.1"/>
    <property type="molecule type" value="Genomic_DNA"/>
</dbReference>
<protein>
    <submittedName>
        <fullName evidence="4">DNA-protecting protein DprA</fullName>
    </submittedName>
</protein>
<dbReference type="Proteomes" id="UP000315217">
    <property type="component" value="Unassembled WGS sequence"/>
</dbReference>
<organism evidence="4 7">
    <name type="scientific">Candidatus Segetimicrobium genomatis</name>
    <dbReference type="NCBI Taxonomy" id="2569760"/>
    <lineage>
        <taxon>Bacteria</taxon>
        <taxon>Bacillati</taxon>
        <taxon>Candidatus Sysuimicrobiota</taxon>
        <taxon>Candidatus Sysuimicrobiia</taxon>
        <taxon>Candidatus Sysuimicrobiales</taxon>
        <taxon>Candidatus Segetimicrobiaceae</taxon>
        <taxon>Candidatus Segetimicrobium</taxon>
    </lineage>
</organism>
<evidence type="ECO:0000313" key="6">
    <source>
        <dbReference type="Proteomes" id="UP000315217"/>
    </source>
</evidence>
<evidence type="ECO:0000313" key="7">
    <source>
        <dbReference type="Proteomes" id="UP000318661"/>
    </source>
</evidence>